<accession>A0AAE0S8P0</accession>
<feature type="region of interest" description="Disordered" evidence="1">
    <location>
        <begin position="1"/>
        <end position="80"/>
    </location>
</feature>
<reference evidence="2" key="1">
    <citation type="journal article" date="2021" name="Genome Biol. Evol.">
        <title>A High-Quality Reference Genome for a Parasitic Bivalve with Doubly Uniparental Inheritance (Bivalvia: Unionida).</title>
        <authorList>
            <person name="Smith C.H."/>
        </authorList>
    </citation>
    <scope>NUCLEOTIDE SEQUENCE</scope>
    <source>
        <strain evidence="2">CHS0354</strain>
    </source>
</reference>
<evidence type="ECO:0000313" key="2">
    <source>
        <dbReference type="EMBL" id="KAK3587149.1"/>
    </source>
</evidence>
<keyword evidence="3" id="KW-1185">Reference proteome</keyword>
<name>A0AAE0S8P0_9BIVA</name>
<feature type="region of interest" description="Disordered" evidence="1">
    <location>
        <begin position="114"/>
        <end position="170"/>
    </location>
</feature>
<gene>
    <name evidence="2" type="ORF">CHS0354_006791</name>
</gene>
<feature type="region of interest" description="Disordered" evidence="1">
    <location>
        <begin position="397"/>
        <end position="428"/>
    </location>
</feature>
<dbReference type="Proteomes" id="UP001195483">
    <property type="component" value="Unassembled WGS sequence"/>
</dbReference>
<feature type="compositionally biased region" description="Basic and acidic residues" evidence="1">
    <location>
        <begin position="317"/>
        <end position="337"/>
    </location>
</feature>
<feature type="compositionally biased region" description="Basic and acidic residues" evidence="1">
    <location>
        <begin position="40"/>
        <end position="58"/>
    </location>
</feature>
<feature type="compositionally biased region" description="Basic and acidic residues" evidence="1">
    <location>
        <begin position="901"/>
        <end position="926"/>
    </location>
</feature>
<feature type="region of interest" description="Disordered" evidence="1">
    <location>
        <begin position="864"/>
        <end position="933"/>
    </location>
</feature>
<reference evidence="2" key="2">
    <citation type="journal article" date="2021" name="Genome Biol. Evol.">
        <title>Developing a high-quality reference genome for a parasitic bivalve with doubly uniparental inheritance (Bivalvia: Unionida).</title>
        <authorList>
            <person name="Smith C.H."/>
        </authorList>
    </citation>
    <scope>NUCLEOTIDE SEQUENCE</scope>
    <source>
        <strain evidence="2">CHS0354</strain>
        <tissue evidence="2">Mantle</tissue>
    </source>
</reference>
<proteinExistence type="predicted"/>
<feature type="region of interest" description="Disordered" evidence="1">
    <location>
        <begin position="254"/>
        <end position="375"/>
    </location>
</feature>
<feature type="compositionally biased region" description="Basic and acidic residues" evidence="1">
    <location>
        <begin position="418"/>
        <end position="428"/>
    </location>
</feature>
<feature type="region of interest" description="Disordered" evidence="1">
    <location>
        <begin position="794"/>
        <end position="829"/>
    </location>
</feature>
<organism evidence="2 3">
    <name type="scientific">Potamilus streckersoni</name>
    <dbReference type="NCBI Taxonomy" id="2493646"/>
    <lineage>
        <taxon>Eukaryota</taxon>
        <taxon>Metazoa</taxon>
        <taxon>Spiralia</taxon>
        <taxon>Lophotrochozoa</taxon>
        <taxon>Mollusca</taxon>
        <taxon>Bivalvia</taxon>
        <taxon>Autobranchia</taxon>
        <taxon>Heteroconchia</taxon>
        <taxon>Palaeoheterodonta</taxon>
        <taxon>Unionida</taxon>
        <taxon>Unionoidea</taxon>
        <taxon>Unionidae</taxon>
        <taxon>Ambleminae</taxon>
        <taxon>Lampsilini</taxon>
        <taxon>Potamilus</taxon>
    </lineage>
</organism>
<dbReference type="EMBL" id="JAEAOA010000468">
    <property type="protein sequence ID" value="KAK3587149.1"/>
    <property type="molecule type" value="Genomic_DNA"/>
</dbReference>
<feature type="compositionally biased region" description="Low complexity" evidence="1">
    <location>
        <begin position="994"/>
        <end position="1017"/>
    </location>
</feature>
<reference evidence="2" key="3">
    <citation type="submission" date="2023-05" db="EMBL/GenBank/DDBJ databases">
        <authorList>
            <person name="Smith C.H."/>
        </authorList>
    </citation>
    <scope>NUCLEOTIDE SEQUENCE</scope>
    <source>
        <strain evidence="2">CHS0354</strain>
        <tissue evidence="2">Mantle</tissue>
    </source>
</reference>
<feature type="compositionally biased region" description="Polar residues" evidence="1">
    <location>
        <begin position="62"/>
        <end position="78"/>
    </location>
</feature>
<feature type="compositionally biased region" description="Acidic residues" evidence="1">
    <location>
        <begin position="151"/>
        <end position="160"/>
    </location>
</feature>
<feature type="region of interest" description="Disordered" evidence="1">
    <location>
        <begin position="993"/>
        <end position="1020"/>
    </location>
</feature>
<evidence type="ECO:0000313" key="3">
    <source>
        <dbReference type="Proteomes" id="UP001195483"/>
    </source>
</evidence>
<comment type="caution">
    <text evidence="2">The sequence shown here is derived from an EMBL/GenBank/DDBJ whole genome shotgun (WGS) entry which is preliminary data.</text>
</comment>
<feature type="compositionally biased region" description="Polar residues" evidence="1">
    <location>
        <begin position="1197"/>
        <end position="1207"/>
    </location>
</feature>
<feature type="compositionally biased region" description="Polar residues" evidence="1">
    <location>
        <begin position="1214"/>
        <end position="1235"/>
    </location>
</feature>
<feature type="region of interest" description="Disordered" evidence="1">
    <location>
        <begin position="1197"/>
        <end position="1248"/>
    </location>
</feature>
<evidence type="ECO:0000256" key="1">
    <source>
        <dbReference type="SAM" id="MobiDB-lite"/>
    </source>
</evidence>
<protein>
    <submittedName>
        <fullName evidence="2">Uncharacterized protein</fullName>
    </submittedName>
</protein>
<sequence length="1330" mass="146570">MSVSTQPDSKYSRYHSEEEDEGLGTAKVKQSDTFSLYSSHTEKATLHSSESDVRRYDEDSGVCNSSKATDSIDSLSDQDASEGERIGCYDYFPQSQVKIHSGGGLHLDYDEVHEVQSDRSSQDVTSPRSDVEIEMTEISFNRPERNRDADFYTDDESDDDQNIHQSLYSSRSYRADYSPMHKESKEEYAQFFSPNFEGSKDTWGSSAHSGLRSQVDDKISFSSLGGNIYSRYSNPYPRSELYTSSEKVKIEKNFYPNTTSKPPFGDGQDQLEKVGRSIQPLLGGISDAPAPNMPEARKLIPLTSEDNKKKKKKKKVPKDELAEKYEKDSLSGPHDENGNPLESIPPTSVYRQMRESSALGLRGANPSSKSTYGTAGGFPQTINSFDFYQHNNNQIKDLELDDSPSSSKQLKKRKQKKDNKVKEQKSEDIDNYKGNISDIDELVKFIAGNDVGNKKNKKCPLSAIATTATTDIPSKCEKNNKKVKDKKQKSTIPLSAAEENKKIIVIKEGNSDPVTSKLEVHSVREDKDCLDKKMGNSSVKTECKLTDNHQGGTITVFDEEKLASLLTDGEEMGKLNIGSNKSLVISSSIIDLQCPENNKISSIKDKQAESDLVPTANNDIGEVHKNQEDKKWTEGEVEKTDKTVKIESSVNQCVKQKNLKNFKSKSASSSAFVCSDSLTKPISPTTNIEENGIGNGNSPFTVNSDIVDNTFIFTDIDNLPPVPQEDEFQVVGKKKKKVKDSNHFIHSRRVFHSTRISSEEKPLYFSGGKKSFNKQIPVTAIPIVAETDMKQDLSSSSFPALGKTSSKCRKSLPDGRRNSTGEVPIPSEVCVKPLDDSDIESVKSLPLNTDFSDFPRAIVSYASKAASTRPAGNKTSSQASPIPLSKERKEEAKYQVWKGSPTERRHSVGSKPENKSSGSKEPESQLHRTWCGSSETVVIEDDKAGRYTGEESDLTLGKIKSSNRVTGGDGSIDNKQIDKHSTVANDNAFVTEQSNSTLSASSSQSSIGSSDSKPSSVTNLTQTACEKELHKELKPSVHKLKMNNNHKQIIKTATTKTVTNNNNNKKPKQKSVIFLDKKNTEVPAKLDITFGFEPCAEKNEIVQSAKNELPVHLDLKEIKNNSSSAAVSVEADSLSAPNMVIQVSQNSPLITNSSKSVSCVISQFDRSVSSGPSMQTSGKPQTEYKISHIKGINGVVQPSTQVPSQHSSSDRAHNTSNIDNSSIENSKPLNDQEISSYRDSKNCNSRKGRKGRIVTVMYGENVCKVKKGYVPDGSNNRAPTYCGQIGFLLESEDVQGNSNIADAASFLQREWKKVMEEKEQDPSSVTIITV</sequence>